<evidence type="ECO:0000313" key="2">
    <source>
        <dbReference type="Proteomes" id="UP000252797"/>
    </source>
</evidence>
<dbReference type="Proteomes" id="UP000252797">
    <property type="component" value="Unassembled WGS sequence"/>
</dbReference>
<organism evidence="1 2">
    <name type="scientific">Enterococcus durans</name>
    <dbReference type="NCBI Taxonomy" id="53345"/>
    <lineage>
        <taxon>Bacteria</taxon>
        <taxon>Bacillati</taxon>
        <taxon>Bacillota</taxon>
        <taxon>Bacilli</taxon>
        <taxon>Lactobacillales</taxon>
        <taxon>Enterococcaceae</taxon>
        <taxon>Enterococcus</taxon>
    </lineage>
</organism>
<dbReference type="AlphaFoldDB" id="A0A367CEX3"/>
<reference evidence="1 2" key="1">
    <citation type="submission" date="2015-06" db="EMBL/GenBank/DDBJ databases">
        <title>The Genome Sequence of Enterococcus durans 4EA1.</title>
        <authorList>
            <consortium name="The Broad Institute Genomics Platform"/>
            <consortium name="The Broad Institute Genome Sequencing Center for Infectious Disease"/>
            <person name="Earl A.M."/>
            <person name="Van Tyne D."/>
            <person name="Lebreton F."/>
            <person name="Saavedra J.T."/>
            <person name="Gilmore M.S."/>
            <person name="Manson Mcguire A."/>
            <person name="Clock S."/>
            <person name="Crupain M."/>
            <person name="Rangan U."/>
            <person name="Young S."/>
            <person name="Abouelleil A."/>
            <person name="Cao P."/>
            <person name="Chapman S.B."/>
            <person name="Griggs A."/>
            <person name="Priest M."/>
            <person name="Shea T."/>
            <person name="Wortman J."/>
            <person name="Nusbaum C."/>
            <person name="Birren B."/>
        </authorList>
    </citation>
    <scope>NUCLEOTIDE SEQUENCE [LARGE SCALE GENOMIC DNA]</scope>
    <source>
        <strain evidence="1 2">4EA1</strain>
    </source>
</reference>
<accession>A0A367CEX3</accession>
<comment type="caution">
    <text evidence="1">The sequence shown here is derived from an EMBL/GenBank/DDBJ whole genome shotgun (WGS) entry which is preliminary data.</text>
</comment>
<name>A0A367CEX3_9ENTE</name>
<proteinExistence type="predicted"/>
<evidence type="ECO:0000313" key="1">
    <source>
        <dbReference type="EMBL" id="RCA11187.1"/>
    </source>
</evidence>
<sequence length="46" mass="5535">MVDEDSVCFFRFTRNLHKLTGYLHHPHVGFTVHWYTLLVNKKGVYQ</sequence>
<dbReference type="EMBL" id="LEPB01000004">
    <property type="protein sequence ID" value="RCA11187.1"/>
    <property type="molecule type" value="Genomic_DNA"/>
</dbReference>
<protein>
    <submittedName>
        <fullName evidence="1">Uncharacterized protein</fullName>
    </submittedName>
</protein>
<gene>
    <name evidence="1" type="ORF">EA71_01942</name>
</gene>